<dbReference type="Pfam" id="PF02557">
    <property type="entry name" value="VanY"/>
    <property type="match status" value="1"/>
</dbReference>
<sequence length="258" mass="30105">MKQLLIFIVISLIISSCNTKTKDTAVIDFEEIQKDTIKPTRQIDTLMISRAFVLGKFDYKSDSTFVKVSPEFSTKEIYLNSQVYKAFLQMVDSANKDGIELKILSGTRNFNEQKAIWERKWKRYKDLKPIDRALKILEYSSMPSSSRHHWGTDMDLNSLNNSYFNSGKGFMAYEWLKTHANAFGFYQVYTDKENGRTGYSLEKWHWSYLPLANQYLEFYNSSITYEDINSFEGCQLAKELKIIDAYVNGISKKAKDYE</sequence>
<dbReference type="AlphaFoldDB" id="A0A842IZU3"/>
<dbReference type="GO" id="GO:0008233">
    <property type="term" value="F:peptidase activity"/>
    <property type="evidence" value="ECO:0007669"/>
    <property type="project" value="InterPro"/>
</dbReference>
<proteinExistence type="predicted"/>
<evidence type="ECO:0000313" key="2">
    <source>
        <dbReference type="EMBL" id="MBC2846248.1"/>
    </source>
</evidence>
<dbReference type="InterPro" id="IPR003709">
    <property type="entry name" value="VanY-like_core_dom"/>
</dbReference>
<dbReference type="PROSITE" id="PS51257">
    <property type="entry name" value="PROKAR_LIPOPROTEIN"/>
    <property type="match status" value="1"/>
</dbReference>
<dbReference type="Proteomes" id="UP000533900">
    <property type="component" value="Unassembled WGS sequence"/>
</dbReference>
<feature type="domain" description="D-alanyl-D-alanine carboxypeptidase-like core" evidence="1">
    <location>
        <begin position="77"/>
        <end position="210"/>
    </location>
</feature>
<dbReference type="InterPro" id="IPR052179">
    <property type="entry name" value="DD-CPase-like"/>
</dbReference>
<dbReference type="Gene3D" id="3.30.1380.10">
    <property type="match status" value="1"/>
</dbReference>
<evidence type="ECO:0000259" key="1">
    <source>
        <dbReference type="Pfam" id="PF02557"/>
    </source>
</evidence>
<accession>A0A842IZU3</accession>
<dbReference type="PANTHER" id="PTHR34385">
    <property type="entry name" value="D-ALANYL-D-ALANINE CARBOXYPEPTIDASE"/>
    <property type="match status" value="1"/>
</dbReference>
<dbReference type="CDD" id="cd14847">
    <property type="entry name" value="DD-carboxypeptidase_like"/>
    <property type="match status" value="1"/>
</dbReference>
<comment type="caution">
    <text evidence="2">The sequence shown here is derived from an EMBL/GenBank/DDBJ whole genome shotgun (WGS) entry which is preliminary data.</text>
</comment>
<reference evidence="2" key="1">
    <citation type="submission" date="2020-08" db="EMBL/GenBank/DDBJ databases">
        <title>Winogradskyella ouciana sp. nov., isolated from the hadal seawater of the Mariana Trench.</title>
        <authorList>
            <person name="He X."/>
        </authorList>
    </citation>
    <scope>NUCLEOTIDE SEQUENCE [LARGE SCALE GENOMIC DNA]</scope>
    <source>
        <strain evidence="2">KCTC 52348</strain>
    </source>
</reference>
<name>A0A842IZU3_9FLAO</name>
<evidence type="ECO:0000313" key="3">
    <source>
        <dbReference type="Proteomes" id="UP000533900"/>
    </source>
</evidence>
<dbReference type="InterPro" id="IPR009045">
    <property type="entry name" value="Zn_M74/Hedgehog-like"/>
</dbReference>
<dbReference type="GO" id="GO:0006508">
    <property type="term" value="P:proteolysis"/>
    <property type="evidence" value="ECO:0007669"/>
    <property type="project" value="InterPro"/>
</dbReference>
<gene>
    <name evidence="2" type="ORF">H7F21_14170</name>
</gene>
<protein>
    <submittedName>
        <fullName evidence="2">M15 family metallopeptidase</fullName>
    </submittedName>
</protein>
<dbReference type="EMBL" id="JACLCP010000004">
    <property type="protein sequence ID" value="MBC2846248.1"/>
    <property type="molecule type" value="Genomic_DNA"/>
</dbReference>
<keyword evidence="3" id="KW-1185">Reference proteome</keyword>
<dbReference type="SUPFAM" id="SSF55166">
    <property type="entry name" value="Hedgehog/DD-peptidase"/>
    <property type="match status" value="1"/>
</dbReference>
<dbReference type="PANTHER" id="PTHR34385:SF1">
    <property type="entry name" value="PEPTIDOGLYCAN L-ALANYL-D-GLUTAMATE ENDOPEPTIDASE CWLK"/>
    <property type="match status" value="1"/>
</dbReference>
<organism evidence="2 3">
    <name type="scientific">Winogradskyella flava</name>
    <dbReference type="NCBI Taxonomy" id="1884876"/>
    <lineage>
        <taxon>Bacteria</taxon>
        <taxon>Pseudomonadati</taxon>
        <taxon>Bacteroidota</taxon>
        <taxon>Flavobacteriia</taxon>
        <taxon>Flavobacteriales</taxon>
        <taxon>Flavobacteriaceae</taxon>
        <taxon>Winogradskyella</taxon>
    </lineage>
</organism>
<dbReference type="RefSeq" id="WP_185789953.1">
    <property type="nucleotide sequence ID" value="NZ_JACLCP010000004.1"/>
</dbReference>